<evidence type="ECO:0000256" key="3">
    <source>
        <dbReference type="ARBA" id="ARBA00023274"/>
    </source>
</evidence>
<dbReference type="FunFam" id="2.30.30.770:FF:000001">
    <property type="entry name" value="60S ribosomal protein L27"/>
    <property type="match status" value="1"/>
</dbReference>
<reference evidence="6 7" key="1">
    <citation type="submission" date="2022-11" db="UniProtKB">
        <authorList>
            <consortium name="WormBaseParasite"/>
        </authorList>
    </citation>
    <scope>IDENTIFICATION</scope>
</reference>
<dbReference type="WBParaSite" id="ACRNAN_scaffold14481.g22336.t1">
    <property type="protein sequence ID" value="ACRNAN_scaffold14481.g22336.t1"/>
    <property type="gene ID" value="ACRNAN_scaffold14481.g22336"/>
</dbReference>
<dbReference type="InterPro" id="IPR041991">
    <property type="entry name" value="Ribosomal_eL27_KOW"/>
</dbReference>
<dbReference type="GO" id="GO:0003735">
    <property type="term" value="F:structural constituent of ribosome"/>
    <property type="evidence" value="ECO:0007669"/>
    <property type="project" value="InterPro"/>
</dbReference>
<dbReference type="GO" id="GO:1990904">
    <property type="term" value="C:ribonucleoprotein complex"/>
    <property type="evidence" value="ECO:0007669"/>
    <property type="project" value="UniProtKB-KW"/>
</dbReference>
<dbReference type="SUPFAM" id="SSF50104">
    <property type="entry name" value="Translation proteins SH3-like domain"/>
    <property type="match status" value="1"/>
</dbReference>
<name>A0A914CUJ8_9BILA</name>
<dbReference type="Proteomes" id="UP000887540">
    <property type="component" value="Unplaced"/>
</dbReference>
<evidence type="ECO:0000313" key="6">
    <source>
        <dbReference type="WBParaSite" id="ACRNAN_Path_975.g3749.t1"/>
    </source>
</evidence>
<evidence type="ECO:0000313" key="7">
    <source>
        <dbReference type="WBParaSite" id="ACRNAN_scaffold14481.g22336.t1"/>
    </source>
</evidence>
<evidence type="ECO:0000256" key="2">
    <source>
        <dbReference type="ARBA" id="ARBA00022980"/>
    </source>
</evidence>
<comment type="similarity">
    <text evidence="1 4">Belongs to the eukaryotic ribosomal protein eL27 family.</text>
</comment>
<keyword evidence="2 4" id="KW-0689">Ribosomal protein</keyword>
<keyword evidence="5" id="KW-1185">Reference proteome</keyword>
<dbReference type="InterPro" id="IPR038655">
    <property type="entry name" value="Ribosomal_eL27_sf"/>
</dbReference>
<proteinExistence type="inferred from homology"/>
<evidence type="ECO:0000256" key="1">
    <source>
        <dbReference type="ARBA" id="ARBA00009124"/>
    </source>
</evidence>
<evidence type="ECO:0000256" key="4">
    <source>
        <dbReference type="RuleBase" id="RU000575"/>
    </source>
</evidence>
<dbReference type="GO" id="GO:0005840">
    <property type="term" value="C:ribosome"/>
    <property type="evidence" value="ECO:0007669"/>
    <property type="project" value="UniProtKB-KW"/>
</dbReference>
<sequence>MGKILKNGRVVLMLGGRFAGRKAVVLRQFDEGSSDRPYGHALVAGIDKYPRKVTKRMGKKKVTSRIRIRPFLKVASYSHLLPTRCTVDIDFEKSVINKETVKEPEKKKKAITLIKKEFQNRYKTGKNKWFFTKLRF</sequence>
<dbReference type="CDD" id="cd06090">
    <property type="entry name" value="KOW_RPL27"/>
    <property type="match status" value="1"/>
</dbReference>
<dbReference type="Gene3D" id="2.30.30.770">
    <property type="match status" value="1"/>
</dbReference>
<dbReference type="GO" id="GO:0006412">
    <property type="term" value="P:translation"/>
    <property type="evidence" value="ECO:0007669"/>
    <property type="project" value="InterPro"/>
</dbReference>
<dbReference type="PANTHER" id="PTHR10497">
    <property type="entry name" value="60S RIBOSOMAL PROTEIN L27"/>
    <property type="match status" value="1"/>
</dbReference>
<evidence type="ECO:0000313" key="5">
    <source>
        <dbReference type="Proteomes" id="UP000887540"/>
    </source>
</evidence>
<dbReference type="InterPro" id="IPR018262">
    <property type="entry name" value="Ribosomal_eL27_CS"/>
</dbReference>
<dbReference type="InterPro" id="IPR008991">
    <property type="entry name" value="Translation_prot_SH3-like_sf"/>
</dbReference>
<dbReference type="WBParaSite" id="ACRNAN_Path_975.g3749.t1">
    <property type="protein sequence ID" value="ACRNAN_Path_975.g3749.t1"/>
    <property type="gene ID" value="ACRNAN_Path_975.g3749"/>
</dbReference>
<dbReference type="InterPro" id="IPR001141">
    <property type="entry name" value="Ribosomal_eL27"/>
</dbReference>
<dbReference type="PROSITE" id="PS01107">
    <property type="entry name" value="RIBOSOMAL_L27E"/>
    <property type="match status" value="1"/>
</dbReference>
<dbReference type="AlphaFoldDB" id="A0A914CUJ8"/>
<keyword evidence="3 4" id="KW-0687">Ribonucleoprotein</keyword>
<accession>A0A914CUJ8</accession>
<organism evidence="5 7">
    <name type="scientific">Acrobeloides nanus</name>
    <dbReference type="NCBI Taxonomy" id="290746"/>
    <lineage>
        <taxon>Eukaryota</taxon>
        <taxon>Metazoa</taxon>
        <taxon>Ecdysozoa</taxon>
        <taxon>Nematoda</taxon>
        <taxon>Chromadorea</taxon>
        <taxon>Rhabditida</taxon>
        <taxon>Tylenchina</taxon>
        <taxon>Cephalobomorpha</taxon>
        <taxon>Cephaloboidea</taxon>
        <taxon>Cephalobidae</taxon>
        <taxon>Acrobeloides</taxon>
    </lineage>
</organism>
<protein>
    <recommendedName>
        <fullName evidence="4">60S ribosomal protein L27</fullName>
    </recommendedName>
</protein>
<dbReference type="Pfam" id="PF01777">
    <property type="entry name" value="Ribosomal_L27e"/>
    <property type="match status" value="1"/>
</dbReference>